<dbReference type="Proteomes" id="UP000799441">
    <property type="component" value="Unassembled WGS sequence"/>
</dbReference>
<evidence type="ECO:0000256" key="6">
    <source>
        <dbReference type="ARBA" id="ARBA00022792"/>
    </source>
</evidence>
<comment type="subcellular location">
    <subcellularLocation>
        <location evidence="1">Mitochondrion inner membrane</location>
        <topology evidence="1">Multi-pass membrane protein</topology>
    </subcellularLocation>
</comment>
<dbReference type="PROSITE" id="PS50920">
    <property type="entry name" value="SOLCAR"/>
    <property type="match status" value="3"/>
</dbReference>
<dbReference type="InterPro" id="IPR002067">
    <property type="entry name" value="MCP"/>
</dbReference>
<evidence type="ECO:0000256" key="9">
    <source>
        <dbReference type="ARBA" id="ARBA00023136"/>
    </source>
</evidence>
<name>A0A9P4PY34_9PEZI</name>
<evidence type="ECO:0000256" key="1">
    <source>
        <dbReference type="ARBA" id="ARBA00004448"/>
    </source>
</evidence>
<evidence type="ECO:0000256" key="4">
    <source>
        <dbReference type="ARBA" id="ARBA00022692"/>
    </source>
</evidence>
<keyword evidence="9 10" id="KW-0472">Membrane</keyword>
<keyword evidence="6" id="KW-0999">Mitochondrion inner membrane</keyword>
<evidence type="ECO:0000256" key="10">
    <source>
        <dbReference type="PROSITE-ProRule" id="PRU00282"/>
    </source>
</evidence>
<comment type="caution">
    <text evidence="12">The sequence shown here is derived from an EMBL/GenBank/DDBJ whole genome shotgun (WGS) entry which is preliminary data.</text>
</comment>
<dbReference type="InterPro" id="IPR023395">
    <property type="entry name" value="MCP_dom_sf"/>
</dbReference>
<evidence type="ECO:0000313" key="13">
    <source>
        <dbReference type="Proteomes" id="UP000799441"/>
    </source>
</evidence>
<dbReference type="Pfam" id="PF00153">
    <property type="entry name" value="Mito_carr"/>
    <property type="match status" value="3"/>
</dbReference>
<protein>
    <submittedName>
        <fullName evidence="12">Mitochondrial carrier protein</fullName>
    </submittedName>
</protein>
<comment type="similarity">
    <text evidence="2 11">Belongs to the mitochondrial carrier (TC 2.A.29) family.</text>
</comment>
<dbReference type="AlphaFoldDB" id="A0A9P4PY34"/>
<dbReference type="SUPFAM" id="SSF103506">
    <property type="entry name" value="Mitochondrial carrier"/>
    <property type="match status" value="1"/>
</dbReference>
<feature type="repeat" description="Solcar" evidence="10">
    <location>
        <begin position="3"/>
        <end position="85"/>
    </location>
</feature>
<keyword evidence="3 11" id="KW-0813">Transport</keyword>
<dbReference type="GO" id="GO:1990575">
    <property type="term" value="P:mitochondrial L-ornithine transmembrane transport"/>
    <property type="evidence" value="ECO:0007669"/>
    <property type="project" value="TreeGrafter"/>
</dbReference>
<evidence type="ECO:0000256" key="2">
    <source>
        <dbReference type="ARBA" id="ARBA00006375"/>
    </source>
</evidence>
<dbReference type="OrthoDB" id="409586at2759"/>
<dbReference type="EMBL" id="MU003890">
    <property type="protein sequence ID" value="KAF2716169.1"/>
    <property type="molecule type" value="Genomic_DNA"/>
</dbReference>
<accession>A0A9P4PY34</accession>
<dbReference type="Gene3D" id="1.50.40.10">
    <property type="entry name" value="Mitochondrial carrier domain"/>
    <property type="match status" value="1"/>
</dbReference>
<evidence type="ECO:0000256" key="7">
    <source>
        <dbReference type="ARBA" id="ARBA00022989"/>
    </source>
</evidence>
<feature type="repeat" description="Solcar" evidence="10">
    <location>
        <begin position="201"/>
        <end position="288"/>
    </location>
</feature>
<keyword evidence="7" id="KW-1133">Transmembrane helix</keyword>
<dbReference type="PRINTS" id="PR00926">
    <property type="entry name" value="MITOCARRIER"/>
</dbReference>
<evidence type="ECO:0000256" key="5">
    <source>
        <dbReference type="ARBA" id="ARBA00022737"/>
    </source>
</evidence>
<dbReference type="GO" id="GO:0000064">
    <property type="term" value="F:L-ornithine transmembrane transporter activity"/>
    <property type="evidence" value="ECO:0007669"/>
    <property type="project" value="TreeGrafter"/>
</dbReference>
<evidence type="ECO:0000256" key="8">
    <source>
        <dbReference type="ARBA" id="ARBA00023128"/>
    </source>
</evidence>
<evidence type="ECO:0000256" key="11">
    <source>
        <dbReference type="RuleBase" id="RU000488"/>
    </source>
</evidence>
<sequence>MATEHFREFIAGAAGGVAQVLIGQPFDLIKVRLQIQHGSSAFAMTRKVWTTEGPLAFYKGSLLPLLGVDACVSVQFGAFEAFCGMLKSLNLERGDRVVPLSTYQLYLAGGLAGVTNSVISGPIEHIRIRLQTQPSGSARLYCGPLDCARKIMRTFGIAGLYRGQVVTLLREFHGYGIWFAAYEACVRYAAHRADKPREQLPNHTFALCGGVAGEALWLGSHPLDVLKSKMQSDGFCKLQRYPTLRSAFTQTWQSGGFRALFSGLGPALLRALPVSAGTFGAVELCRTALS</sequence>
<gene>
    <name evidence="12" type="ORF">K431DRAFT_279516</name>
</gene>
<keyword evidence="13" id="KW-1185">Reference proteome</keyword>
<organism evidence="12 13">
    <name type="scientific">Polychaeton citri CBS 116435</name>
    <dbReference type="NCBI Taxonomy" id="1314669"/>
    <lineage>
        <taxon>Eukaryota</taxon>
        <taxon>Fungi</taxon>
        <taxon>Dikarya</taxon>
        <taxon>Ascomycota</taxon>
        <taxon>Pezizomycotina</taxon>
        <taxon>Dothideomycetes</taxon>
        <taxon>Dothideomycetidae</taxon>
        <taxon>Capnodiales</taxon>
        <taxon>Capnodiaceae</taxon>
        <taxon>Polychaeton</taxon>
    </lineage>
</organism>
<proteinExistence type="inferred from homology"/>
<dbReference type="PANTHER" id="PTHR45624">
    <property type="entry name" value="MITOCHONDRIAL BASIC AMINO ACIDS TRANSPORTER-RELATED"/>
    <property type="match status" value="1"/>
</dbReference>
<dbReference type="GO" id="GO:0005743">
    <property type="term" value="C:mitochondrial inner membrane"/>
    <property type="evidence" value="ECO:0007669"/>
    <property type="project" value="UniProtKB-SubCell"/>
</dbReference>
<reference evidence="12" key="1">
    <citation type="journal article" date="2020" name="Stud. Mycol.">
        <title>101 Dothideomycetes genomes: a test case for predicting lifestyles and emergence of pathogens.</title>
        <authorList>
            <person name="Haridas S."/>
            <person name="Albert R."/>
            <person name="Binder M."/>
            <person name="Bloem J."/>
            <person name="Labutti K."/>
            <person name="Salamov A."/>
            <person name="Andreopoulos B."/>
            <person name="Baker S."/>
            <person name="Barry K."/>
            <person name="Bills G."/>
            <person name="Bluhm B."/>
            <person name="Cannon C."/>
            <person name="Castanera R."/>
            <person name="Culley D."/>
            <person name="Daum C."/>
            <person name="Ezra D."/>
            <person name="Gonzalez J."/>
            <person name="Henrissat B."/>
            <person name="Kuo A."/>
            <person name="Liang C."/>
            <person name="Lipzen A."/>
            <person name="Lutzoni F."/>
            <person name="Magnuson J."/>
            <person name="Mondo S."/>
            <person name="Nolan M."/>
            <person name="Ohm R."/>
            <person name="Pangilinan J."/>
            <person name="Park H.-J."/>
            <person name="Ramirez L."/>
            <person name="Alfaro M."/>
            <person name="Sun H."/>
            <person name="Tritt A."/>
            <person name="Yoshinaga Y."/>
            <person name="Zwiers L.-H."/>
            <person name="Turgeon B."/>
            <person name="Goodwin S."/>
            <person name="Spatafora J."/>
            <person name="Crous P."/>
            <person name="Grigoriev I."/>
        </authorList>
    </citation>
    <scope>NUCLEOTIDE SEQUENCE</scope>
    <source>
        <strain evidence="12">CBS 116435</strain>
    </source>
</reference>
<dbReference type="InterPro" id="IPR050567">
    <property type="entry name" value="Mitochondrial_Carrier"/>
</dbReference>
<keyword evidence="8" id="KW-0496">Mitochondrion</keyword>
<keyword evidence="5" id="KW-0677">Repeat</keyword>
<evidence type="ECO:0000256" key="3">
    <source>
        <dbReference type="ARBA" id="ARBA00022448"/>
    </source>
</evidence>
<dbReference type="InterPro" id="IPR018108">
    <property type="entry name" value="MCP_transmembrane"/>
</dbReference>
<evidence type="ECO:0000313" key="12">
    <source>
        <dbReference type="EMBL" id="KAF2716169.1"/>
    </source>
</evidence>
<keyword evidence="4 10" id="KW-0812">Transmembrane</keyword>
<dbReference type="PANTHER" id="PTHR45624:SF12">
    <property type="entry name" value="MITOCHONDRIAL ORNITHINE TRANSPORTER 1"/>
    <property type="match status" value="1"/>
</dbReference>
<feature type="repeat" description="Solcar" evidence="10">
    <location>
        <begin position="100"/>
        <end position="188"/>
    </location>
</feature>